<sequence length="143" mass="16267">MGLALIKGQSKESGSPYYPNRTIVEVVYVQLNELIYRILLGRLYRLCLLRVQSNIASQQFRIVTNCNLYLVGSKQAILTLINTNLNYPNFRSNKMTHLTVTLSSVLRLILLIPSSSHKSWQSTNPNLVTHNATTLSIKYSQLR</sequence>
<organism evidence="1">
    <name type="scientific">Hexamita inflata</name>
    <dbReference type="NCBI Taxonomy" id="28002"/>
    <lineage>
        <taxon>Eukaryota</taxon>
        <taxon>Metamonada</taxon>
        <taxon>Diplomonadida</taxon>
        <taxon>Hexamitidae</taxon>
        <taxon>Hexamitinae</taxon>
        <taxon>Hexamita</taxon>
    </lineage>
</organism>
<dbReference type="AlphaFoldDB" id="A0AA86N5F1"/>
<reference evidence="2 3" key="2">
    <citation type="submission" date="2024-07" db="EMBL/GenBank/DDBJ databases">
        <authorList>
            <person name="Akdeniz Z."/>
        </authorList>
    </citation>
    <scope>NUCLEOTIDE SEQUENCE [LARGE SCALE GENOMIC DNA]</scope>
</reference>
<proteinExistence type="predicted"/>
<evidence type="ECO:0000313" key="2">
    <source>
        <dbReference type="EMBL" id="CAL6067970.1"/>
    </source>
</evidence>
<evidence type="ECO:0000313" key="1">
    <source>
        <dbReference type="EMBL" id="CAI9913327.1"/>
    </source>
</evidence>
<gene>
    <name evidence="2" type="ORF">HINF_LOCUS53280</name>
    <name evidence="1" type="ORF">HINF_LOCUS972</name>
</gene>
<comment type="caution">
    <text evidence="1">The sequence shown here is derived from an EMBL/GenBank/DDBJ whole genome shotgun (WGS) entry which is preliminary data.</text>
</comment>
<accession>A0AA86N5F1</accession>
<dbReference type="EMBL" id="CAXDID020000270">
    <property type="protein sequence ID" value="CAL6067970.1"/>
    <property type="molecule type" value="Genomic_DNA"/>
</dbReference>
<protein>
    <submittedName>
        <fullName evidence="2">Hypothetical_protein</fullName>
    </submittedName>
</protein>
<name>A0AA86N5F1_9EUKA</name>
<evidence type="ECO:0000313" key="3">
    <source>
        <dbReference type="Proteomes" id="UP001642409"/>
    </source>
</evidence>
<dbReference type="Proteomes" id="UP001642409">
    <property type="component" value="Unassembled WGS sequence"/>
</dbReference>
<keyword evidence="3" id="KW-1185">Reference proteome</keyword>
<reference evidence="1" key="1">
    <citation type="submission" date="2023-06" db="EMBL/GenBank/DDBJ databases">
        <authorList>
            <person name="Kurt Z."/>
        </authorList>
    </citation>
    <scope>NUCLEOTIDE SEQUENCE</scope>
</reference>
<dbReference type="EMBL" id="CATOUU010000022">
    <property type="protein sequence ID" value="CAI9913327.1"/>
    <property type="molecule type" value="Genomic_DNA"/>
</dbReference>